<dbReference type="CDD" id="cd16397">
    <property type="entry name" value="IbrB_like"/>
    <property type="match status" value="1"/>
</dbReference>
<dbReference type="SMART" id="SM00470">
    <property type="entry name" value="ParB"/>
    <property type="match status" value="1"/>
</dbReference>
<sequence length="215" mass="24493">MGYIMNDINQLLNILDNFLKNCKNDDEKINILNIIRSKIHEYSPLNEEPVDCVLWVKAEKILANDYNPNAMAPSEKRLLTLSIEADGFTQPVVVARDGEEHYRVVDGFHRYMIGKKAKGLGRHLKGYLPVTIIRSGRENKALRIAATIRHNRARGKHQTASMSDIVKDLARQGWSDETIGKELGMDKDEVLRLKQISGLVELFSCETFSEAWTVR</sequence>
<dbReference type="PANTHER" id="PTHR30083:SF1">
    <property type="entry name" value="TRANSCRIPTIONAL REGULATOR"/>
    <property type="match status" value="1"/>
</dbReference>
<accession>A0A757C520</accession>
<dbReference type="EMBL" id="DAAXCJ010000012">
    <property type="protein sequence ID" value="HAG0390762.1"/>
    <property type="molecule type" value="Genomic_DNA"/>
</dbReference>
<dbReference type="Gene3D" id="3.90.1530.10">
    <property type="entry name" value="Conserved hypothetical protein from pyrococcus furiosus pfu- 392566-001, ParB domain"/>
    <property type="match status" value="1"/>
</dbReference>
<dbReference type="Pfam" id="PF02195">
    <property type="entry name" value="ParB_N"/>
    <property type="match status" value="1"/>
</dbReference>
<dbReference type="GO" id="GO:0071453">
    <property type="term" value="P:cellular response to oxygen levels"/>
    <property type="evidence" value="ECO:0007669"/>
    <property type="project" value="TreeGrafter"/>
</dbReference>
<dbReference type="PANTHER" id="PTHR30083">
    <property type="entry name" value="TRANSCRIPTIONAL REGULATOR-RELATED"/>
    <property type="match status" value="1"/>
</dbReference>
<dbReference type="AlphaFoldDB" id="A0A757C520"/>
<dbReference type="SUPFAM" id="SSF110849">
    <property type="entry name" value="ParB/Sulfiredoxin"/>
    <property type="match status" value="1"/>
</dbReference>
<protein>
    <submittedName>
        <fullName evidence="2">ParB-like nuclease domain-containing protein</fullName>
    </submittedName>
</protein>
<proteinExistence type="predicted"/>
<organism evidence="2">
    <name type="scientific">Salmonella enterica</name>
    <name type="common">Salmonella choleraesuis</name>
    <dbReference type="NCBI Taxonomy" id="28901"/>
    <lineage>
        <taxon>Bacteria</taxon>
        <taxon>Pseudomonadati</taxon>
        <taxon>Pseudomonadota</taxon>
        <taxon>Gammaproteobacteria</taxon>
        <taxon>Enterobacterales</taxon>
        <taxon>Enterobacteriaceae</taxon>
        <taxon>Salmonella</taxon>
    </lineage>
</organism>
<gene>
    <name evidence="2" type="ORF">G8S59_004065</name>
</gene>
<name>A0A757C520_SALER</name>
<dbReference type="InterPro" id="IPR003115">
    <property type="entry name" value="ParB_N"/>
</dbReference>
<evidence type="ECO:0000259" key="1">
    <source>
        <dbReference type="SMART" id="SM00470"/>
    </source>
</evidence>
<reference evidence="2" key="1">
    <citation type="journal article" date="2018" name="Genome Biol.">
        <title>SKESA: strategic k-mer extension for scrupulous assemblies.</title>
        <authorList>
            <person name="Souvorov A."/>
            <person name="Agarwala R."/>
            <person name="Lipman D.J."/>
        </authorList>
    </citation>
    <scope>NUCLEOTIDE SEQUENCE</scope>
    <source>
        <strain evidence="2">MA.CK_97/00011857</strain>
    </source>
</reference>
<dbReference type="InterPro" id="IPR036086">
    <property type="entry name" value="ParB/Sulfiredoxin_sf"/>
</dbReference>
<reference evidence="2" key="2">
    <citation type="submission" date="2020-02" db="EMBL/GenBank/DDBJ databases">
        <authorList>
            <consortium name="NCBI Pathogen Detection Project"/>
        </authorList>
    </citation>
    <scope>NUCLEOTIDE SEQUENCE</scope>
    <source>
        <strain evidence="2">MA.CK_97/00011857</strain>
    </source>
</reference>
<comment type="caution">
    <text evidence="2">The sequence shown here is derived from an EMBL/GenBank/DDBJ whole genome shotgun (WGS) entry which is preliminary data.</text>
</comment>
<evidence type="ECO:0000313" key="2">
    <source>
        <dbReference type="EMBL" id="HAG0390762.1"/>
    </source>
</evidence>
<feature type="domain" description="ParB-like N-terminal" evidence="1">
    <location>
        <begin position="54"/>
        <end position="152"/>
    </location>
</feature>